<sequence>MTSALLLILSSSIRDRYSAEGRVFEGLDRSNPKGAEDGEGAREAVGQSVIGWSPPRCERRCRSCARCSAVQVPVARQVWGRSSRDVAYCARGDDLSNYKPMTWKCKCGDHLFNP</sequence>
<evidence type="ECO:0000313" key="2">
    <source>
        <dbReference type="Proteomes" id="UP001057402"/>
    </source>
</evidence>
<accession>A0ACB9SDG6</accession>
<dbReference type="Proteomes" id="UP001057402">
    <property type="component" value="Chromosome 1"/>
</dbReference>
<dbReference type="EMBL" id="CM042880">
    <property type="protein sequence ID" value="KAI4389506.1"/>
    <property type="molecule type" value="Genomic_DNA"/>
</dbReference>
<keyword evidence="2" id="KW-1185">Reference proteome</keyword>
<protein>
    <submittedName>
        <fullName evidence="1">Uncharacterized protein</fullName>
    </submittedName>
</protein>
<name>A0ACB9SDG6_9MYRT</name>
<comment type="caution">
    <text evidence="1">The sequence shown here is derived from an EMBL/GenBank/DDBJ whole genome shotgun (WGS) entry which is preliminary data.</text>
</comment>
<proteinExistence type="predicted"/>
<evidence type="ECO:0000313" key="1">
    <source>
        <dbReference type="EMBL" id="KAI4389506.1"/>
    </source>
</evidence>
<gene>
    <name evidence="1" type="ORF">MLD38_001726</name>
</gene>
<reference evidence="2" key="1">
    <citation type="journal article" date="2023" name="Front. Plant Sci.">
        <title>Chromosomal-level genome assembly of Melastoma candidum provides insights into trichome evolution.</title>
        <authorList>
            <person name="Zhong Y."/>
            <person name="Wu W."/>
            <person name="Sun C."/>
            <person name="Zou P."/>
            <person name="Liu Y."/>
            <person name="Dai S."/>
            <person name="Zhou R."/>
        </authorList>
    </citation>
    <scope>NUCLEOTIDE SEQUENCE [LARGE SCALE GENOMIC DNA]</scope>
</reference>
<organism evidence="1 2">
    <name type="scientific">Melastoma candidum</name>
    <dbReference type="NCBI Taxonomy" id="119954"/>
    <lineage>
        <taxon>Eukaryota</taxon>
        <taxon>Viridiplantae</taxon>
        <taxon>Streptophyta</taxon>
        <taxon>Embryophyta</taxon>
        <taxon>Tracheophyta</taxon>
        <taxon>Spermatophyta</taxon>
        <taxon>Magnoliopsida</taxon>
        <taxon>eudicotyledons</taxon>
        <taxon>Gunneridae</taxon>
        <taxon>Pentapetalae</taxon>
        <taxon>rosids</taxon>
        <taxon>malvids</taxon>
        <taxon>Myrtales</taxon>
        <taxon>Melastomataceae</taxon>
        <taxon>Melastomatoideae</taxon>
        <taxon>Melastomateae</taxon>
        <taxon>Melastoma</taxon>
    </lineage>
</organism>